<protein>
    <submittedName>
        <fullName evidence="1">8913_t:CDS:1</fullName>
    </submittedName>
</protein>
<gene>
    <name evidence="1" type="ORF">GMARGA_LOCUS30501</name>
</gene>
<feature type="non-terminal residue" evidence="1">
    <location>
        <position position="1"/>
    </location>
</feature>
<sequence>LENLDIQARLFHSSSLLSYNKNTTQVQFSSHIPLPSSPFSEICLD</sequence>
<evidence type="ECO:0000313" key="2">
    <source>
        <dbReference type="Proteomes" id="UP000789901"/>
    </source>
</evidence>
<organism evidence="1 2">
    <name type="scientific">Gigaspora margarita</name>
    <dbReference type="NCBI Taxonomy" id="4874"/>
    <lineage>
        <taxon>Eukaryota</taxon>
        <taxon>Fungi</taxon>
        <taxon>Fungi incertae sedis</taxon>
        <taxon>Mucoromycota</taxon>
        <taxon>Glomeromycotina</taxon>
        <taxon>Glomeromycetes</taxon>
        <taxon>Diversisporales</taxon>
        <taxon>Gigasporaceae</taxon>
        <taxon>Gigaspora</taxon>
    </lineage>
</organism>
<comment type="caution">
    <text evidence="1">The sequence shown here is derived from an EMBL/GenBank/DDBJ whole genome shotgun (WGS) entry which is preliminary data.</text>
</comment>
<reference evidence="1 2" key="1">
    <citation type="submission" date="2021-06" db="EMBL/GenBank/DDBJ databases">
        <authorList>
            <person name="Kallberg Y."/>
            <person name="Tangrot J."/>
            <person name="Rosling A."/>
        </authorList>
    </citation>
    <scope>NUCLEOTIDE SEQUENCE [LARGE SCALE GENOMIC DNA]</scope>
    <source>
        <strain evidence="1 2">120-4 pot B 10/14</strain>
    </source>
</reference>
<dbReference type="Proteomes" id="UP000789901">
    <property type="component" value="Unassembled WGS sequence"/>
</dbReference>
<proteinExistence type="predicted"/>
<accession>A0ABN7WGC8</accession>
<evidence type="ECO:0000313" key="1">
    <source>
        <dbReference type="EMBL" id="CAG8830950.1"/>
    </source>
</evidence>
<keyword evidence="2" id="KW-1185">Reference proteome</keyword>
<name>A0ABN7WGC8_GIGMA</name>
<dbReference type="EMBL" id="CAJVQB010043134">
    <property type="protein sequence ID" value="CAG8830950.1"/>
    <property type="molecule type" value="Genomic_DNA"/>
</dbReference>